<organism evidence="1 2">
    <name type="scientific">Elliptochloris bilobata</name>
    <dbReference type="NCBI Taxonomy" id="381761"/>
    <lineage>
        <taxon>Eukaryota</taxon>
        <taxon>Viridiplantae</taxon>
        <taxon>Chlorophyta</taxon>
        <taxon>core chlorophytes</taxon>
        <taxon>Trebouxiophyceae</taxon>
        <taxon>Trebouxiophyceae incertae sedis</taxon>
        <taxon>Elliptochloris clade</taxon>
        <taxon>Elliptochloris</taxon>
    </lineage>
</organism>
<proteinExistence type="predicted"/>
<keyword evidence="2" id="KW-1185">Reference proteome</keyword>
<protein>
    <submittedName>
        <fullName evidence="1">Uncharacterized protein</fullName>
    </submittedName>
</protein>
<name>A0AAW1R129_9CHLO</name>
<evidence type="ECO:0000313" key="2">
    <source>
        <dbReference type="Proteomes" id="UP001445335"/>
    </source>
</evidence>
<dbReference type="EMBL" id="JALJOU010000059">
    <property type="protein sequence ID" value="KAK9827319.1"/>
    <property type="molecule type" value="Genomic_DNA"/>
</dbReference>
<accession>A0AAW1R129</accession>
<comment type="caution">
    <text evidence="1">The sequence shown here is derived from an EMBL/GenBank/DDBJ whole genome shotgun (WGS) entry which is preliminary data.</text>
</comment>
<sequence>MQGFSELLLWIGEGREPTVAGAPHQALRLTT</sequence>
<reference evidence="1 2" key="1">
    <citation type="journal article" date="2024" name="Nat. Commun.">
        <title>Phylogenomics reveals the evolutionary origins of lichenization in chlorophyte algae.</title>
        <authorList>
            <person name="Puginier C."/>
            <person name="Libourel C."/>
            <person name="Otte J."/>
            <person name="Skaloud P."/>
            <person name="Haon M."/>
            <person name="Grisel S."/>
            <person name="Petersen M."/>
            <person name="Berrin J.G."/>
            <person name="Delaux P.M."/>
            <person name="Dal Grande F."/>
            <person name="Keller J."/>
        </authorList>
    </citation>
    <scope>NUCLEOTIDE SEQUENCE [LARGE SCALE GENOMIC DNA]</scope>
    <source>
        <strain evidence="1 2">SAG 245.80</strain>
    </source>
</reference>
<evidence type="ECO:0000313" key="1">
    <source>
        <dbReference type="EMBL" id="KAK9827319.1"/>
    </source>
</evidence>
<dbReference type="Proteomes" id="UP001445335">
    <property type="component" value="Unassembled WGS sequence"/>
</dbReference>
<gene>
    <name evidence="1" type="ORF">WJX81_004427</name>
</gene>
<dbReference type="AlphaFoldDB" id="A0AAW1R129"/>